<dbReference type="InterPro" id="IPR055088">
    <property type="entry name" value="Fibulin_C"/>
</dbReference>
<organism evidence="3 4">
    <name type="scientific">Gryllus longicercus</name>
    <dbReference type="NCBI Taxonomy" id="2509291"/>
    <lineage>
        <taxon>Eukaryota</taxon>
        <taxon>Metazoa</taxon>
        <taxon>Ecdysozoa</taxon>
        <taxon>Arthropoda</taxon>
        <taxon>Hexapoda</taxon>
        <taxon>Insecta</taxon>
        <taxon>Pterygota</taxon>
        <taxon>Neoptera</taxon>
        <taxon>Polyneoptera</taxon>
        <taxon>Orthoptera</taxon>
        <taxon>Ensifera</taxon>
        <taxon>Gryllidea</taxon>
        <taxon>Grylloidea</taxon>
        <taxon>Gryllidae</taxon>
        <taxon>Gryllinae</taxon>
        <taxon>Gryllus</taxon>
    </lineage>
</organism>
<keyword evidence="4" id="KW-1185">Reference proteome</keyword>
<gene>
    <name evidence="3" type="ORF">R5R35_010543</name>
</gene>
<protein>
    <recommendedName>
        <fullName evidence="2">Fibulin C-terminal Ig-like domain-containing protein</fullName>
    </recommendedName>
</protein>
<evidence type="ECO:0000313" key="4">
    <source>
        <dbReference type="Proteomes" id="UP001378592"/>
    </source>
</evidence>
<feature type="domain" description="Fibulin C-terminal Ig-like" evidence="2">
    <location>
        <begin position="2"/>
        <end position="87"/>
    </location>
</feature>
<dbReference type="AlphaFoldDB" id="A0AAN9V3B0"/>
<evidence type="ECO:0000259" key="2">
    <source>
        <dbReference type="Pfam" id="PF22914"/>
    </source>
</evidence>
<dbReference type="EMBL" id="JAZDUA010000853">
    <property type="protein sequence ID" value="KAK7789043.1"/>
    <property type="molecule type" value="Genomic_DNA"/>
</dbReference>
<dbReference type="Pfam" id="PF22914">
    <property type="entry name" value="Fibulin_C"/>
    <property type="match status" value="1"/>
</dbReference>
<name>A0AAN9V3B0_9ORTH</name>
<evidence type="ECO:0000256" key="1">
    <source>
        <dbReference type="ARBA" id="ARBA00022737"/>
    </source>
</evidence>
<dbReference type="Proteomes" id="UP001378592">
    <property type="component" value="Unassembled WGS sequence"/>
</dbReference>
<keyword evidence="1" id="KW-0677">Repeat</keyword>
<comment type="caution">
    <text evidence="3">The sequence shown here is derived from an EMBL/GenBank/DDBJ whole genome shotgun (WGS) entry which is preliminary data.</text>
</comment>
<evidence type="ECO:0000313" key="3">
    <source>
        <dbReference type="EMBL" id="KAK7789043.1"/>
    </source>
</evidence>
<proteinExistence type="predicted"/>
<reference evidence="3 4" key="1">
    <citation type="submission" date="2024-03" db="EMBL/GenBank/DDBJ databases">
        <title>The genome assembly and annotation of the cricket Gryllus longicercus Weissman &amp; Gray.</title>
        <authorList>
            <person name="Szrajer S."/>
            <person name="Gray D."/>
            <person name="Ylla G."/>
        </authorList>
    </citation>
    <scope>NUCLEOTIDE SEQUENCE [LARGE SCALE GENOMIC DNA]</scope>
    <source>
        <strain evidence="3">DAG 2021-001</strain>
        <tissue evidence="3">Whole body minus gut</tissue>
    </source>
</reference>
<sequence>MPMVLSRIQAVTPINNARKFTVRFDMMCGNDDHYFDFIQGRKIGALRLIRPVIGPRTFQVKLQMVVLDSKRYLLAVHWAFVHIDVSPQSY</sequence>
<accession>A0AAN9V3B0</accession>